<reference evidence="1 2" key="1">
    <citation type="journal article" date="2015" name="Genome Biol.">
        <title>Comparative genomics of Steinernema reveals deeply conserved gene regulatory networks.</title>
        <authorList>
            <person name="Dillman A.R."/>
            <person name="Macchietto M."/>
            <person name="Porter C.F."/>
            <person name="Rogers A."/>
            <person name="Williams B."/>
            <person name="Antoshechkin I."/>
            <person name="Lee M.M."/>
            <person name="Goodwin Z."/>
            <person name="Lu X."/>
            <person name="Lewis E.E."/>
            <person name="Goodrich-Blair H."/>
            <person name="Stock S.P."/>
            <person name="Adams B.J."/>
            <person name="Sternberg P.W."/>
            <person name="Mortazavi A."/>
        </authorList>
    </citation>
    <scope>NUCLEOTIDE SEQUENCE [LARGE SCALE GENOMIC DNA]</scope>
    <source>
        <strain evidence="1 2">ALL</strain>
    </source>
</reference>
<dbReference type="EMBL" id="AZBU02000002">
    <property type="protein sequence ID" value="TKR96471.1"/>
    <property type="molecule type" value="Genomic_DNA"/>
</dbReference>
<reference evidence="1 2" key="2">
    <citation type="journal article" date="2019" name="G3 (Bethesda)">
        <title>Hybrid Assembly of the Genome of the Entomopathogenic Nematode Steinernema carpocapsae Identifies the X-Chromosome.</title>
        <authorList>
            <person name="Serra L."/>
            <person name="Macchietto M."/>
            <person name="Macias-Munoz A."/>
            <person name="McGill C.J."/>
            <person name="Rodriguez I.M."/>
            <person name="Rodriguez B."/>
            <person name="Murad R."/>
            <person name="Mortazavi A."/>
        </authorList>
    </citation>
    <scope>NUCLEOTIDE SEQUENCE [LARGE SCALE GENOMIC DNA]</scope>
    <source>
        <strain evidence="1 2">ALL</strain>
    </source>
</reference>
<proteinExistence type="predicted"/>
<accession>A0A4U5PJ76</accession>
<gene>
    <name evidence="1" type="ORF">L596_010481</name>
</gene>
<evidence type="ECO:0000313" key="1">
    <source>
        <dbReference type="EMBL" id="TKR96471.1"/>
    </source>
</evidence>
<name>A0A4U5PJ76_STECR</name>
<organism evidence="1 2">
    <name type="scientific">Steinernema carpocapsae</name>
    <name type="common">Entomopathogenic nematode</name>
    <dbReference type="NCBI Taxonomy" id="34508"/>
    <lineage>
        <taxon>Eukaryota</taxon>
        <taxon>Metazoa</taxon>
        <taxon>Ecdysozoa</taxon>
        <taxon>Nematoda</taxon>
        <taxon>Chromadorea</taxon>
        <taxon>Rhabditida</taxon>
        <taxon>Tylenchina</taxon>
        <taxon>Panagrolaimomorpha</taxon>
        <taxon>Strongyloidoidea</taxon>
        <taxon>Steinernematidae</taxon>
        <taxon>Steinernema</taxon>
    </lineage>
</organism>
<protein>
    <submittedName>
        <fullName evidence="1">Uncharacterized protein</fullName>
    </submittedName>
</protein>
<keyword evidence="2" id="KW-1185">Reference proteome</keyword>
<sequence length="332" mass="37295">MIAGTTAPFLQNSTLNFNEIKTQITAVQEGMIEVRMLLCSALKSKPLRLREPPATLLVASLSAATHTSQCEVTRCFAAACQDLKPGEQLNPTCELRQKVSGKRRFQSQHLQLSSSSNPDVVFILSMAAQRCNDTGYLDRLMEHVKSSITDIGNFYKSYQQYQHNPRNLRNNNGRSSVSDVNKLIDTEARKNYADSSTFYFVSTEVAGVKSEVHYFNPAYNLTENDRLFVFNVGGKSVDVVRISTNQRLRNQANTKIDCCLGRVRREVVQHLRNAEIEDAAKLLINQLKVPYVRIAMDPIFLQSDICDGEVGLRGSTLKGVVMNMCYYVEIGY</sequence>
<dbReference type="Proteomes" id="UP000298663">
    <property type="component" value="Unassembled WGS sequence"/>
</dbReference>
<dbReference type="AlphaFoldDB" id="A0A4U5PJ76"/>
<comment type="caution">
    <text evidence="1">The sequence shown here is derived from an EMBL/GenBank/DDBJ whole genome shotgun (WGS) entry which is preliminary data.</text>
</comment>
<evidence type="ECO:0000313" key="2">
    <source>
        <dbReference type="Proteomes" id="UP000298663"/>
    </source>
</evidence>